<dbReference type="AlphaFoldDB" id="A0A0A9CCF7"/>
<dbReference type="EMBL" id="GBRH01224614">
    <property type="protein sequence ID" value="JAD73281.1"/>
    <property type="molecule type" value="Transcribed_RNA"/>
</dbReference>
<sequence length="21" mass="2278">MTLPSLVCCQHVVMLAGWMSA</sequence>
<protein>
    <submittedName>
        <fullName evidence="1">Uncharacterized protein</fullName>
    </submittedName>
</protein>
<reference evidence="1" key="1">
    <citation type="submission" date="2014-09" db="EMBL/GenBank/DDBJ databases">
        <authorList>
            <person name="Magalhaes I.L.F."/>
            <person name="Oliveira U."/>
            <person name="Santos F.R."/>
            <person name="Vidigal T.H.D.A."/>
            <person name="Brescovit A.D."/>
            <person name="Santos A.J."/>
        </authorList>
    </citation>
    <scope>NUCLEOTIDE SEQUENCE</scope>
    <source>
        <tissue evidence="1">Shoot tissue taken approximately 20 cm above the soil surface</tissue>
    </source>
</reference>
<accession>A0A0A9CCF7</accession>
<reference evidence="1" key="2">
    <citation type="journal article" date="2015" name="Data Brief">
        <title>Shoot transcriptome of the giant reed, Arundo donax.</title>
        <authorList>
            <person name="Barrero R.A."/>
            <person name="Guerrero F.D."/>
            <person name="Moolhuijzen P."/>
            <person name="Goolsby J.A."/>
            <person name="Tidwell J."/>
            <person name="Bellgard S.E."/>
            <person name="Bellgard M.I."/>
        </authorList>
    </citation>
    <scope>NUCLEOTIDE SEQUENCE</scope>
    <source>
        <tissue evidence="1">Shoot tissue taken approximately 20 cm above the soil surface</tissue>
    </source>
</reference>
<organism evidence="1">
    <name type="scientific">Arundo donax</name>
    <name type="common">Giant reed</name>
    <name type="synonym">Donax arundinaceus</name>
    <dbReference type="NCBI Taxonomy" id="35708"/>
    <lineage>
        <taxon>Eukaryota</taxon>
        <taxon>Viridiplantae</taxon>
        <taxon>Streptophyta</taxon>
        <taxon>Embryophyta</taxon>
        <taxon>Tracheophyta</taxon>
        <taxon>Spermatophyta</taxon>
        <taxon>Magnoliopsida</taxon>
        <taxon>Liliopsida</taxon>
        <taxon>Poales</taxon>
        <taxon>Poaceae</taxon>
        <taxon>PACMAD clade</taxon>
        <taxon>Arundinoideae</taxon>
        <taxon>Arundineae</taxon>
        <taxon>Arundo</taxon>
    </lineage>
</organism>
<proteinExistence type="predicted"/>
<name>A0A0A9CCF7_ARUDO</name>
<evidence type="ECO:0000313" key="1">
    <source>
        <dbReference type="EMBL" id="JAD73281.1"/>
    </source>
</evidence>